<sequence>MTSDVHTQGLRPSRVRWGVLVLLFLAVGVNYMDRVNLSVVQGSLEHQFGLTGTQYGWLQSTFIVAYLIAQVPGGRLLDRWGTEGFYALLILLWSGATFAMGIGGLLGFGTTAVLGLMMVCRIVIGLAQAPSFPANAKIAAMWFPHHERARAIGAYSTGQYLVTGLMVPVLSIVGVRYGWPSVFYVSGGLGILLGLWWLFGYRDPEHSRANAAELALIRQDNRQAPSVADEPDSGKVGWPELRHILAQGRFWGICFMHFAATSILYFFLTWFVPFLRSSLQLQGAWAGVMESVPFLLAAVGVLFGGVWSDLLLKSGHSLVKARKIPIVSGLLVSALIFCSPFLSAWPLVVICVLSVVFLANAGSNLGWTAMSDILPKRMIGTAGGILNICGNMAGILTPLVFGRVRDMTGSLNGGMYYLGAVALLGALCFLFFINDLTEIDISQARSR</sequence>
<keyword evidence="9" id="KW-1185">Reference proteome</keyword>
<dbReference type="Gene3D" id="1.20.1250.20">
    <property type="entry name" value="MFS general substrate transporter like domains"/>
    <property type="match status" value="2"/>
</dbReference>
<organism evidence="8 9">
    <name type="scientific">Zymobacter palmae</name>
    <dbReference type="NCBI Taxonomy" id="33074"/>
    <lineage>
        <taxon>Bacteria</taxon>
        <taxon>Pseudomonadati</taxon>
        <taxon>Pseudomonadota</taxon>
        <taxon>Gammaproteobacteria</taxon>
        <taxon>Oceanospirillales</taxon>
        <taxon>Halomonadaceae</taxon>
        <taxon>Zymobacter group</taxon>
        <taxon>Zymobacter</taxon>
    </lineage>
</organism>
<feature type="transmembrane region" description="Helical" evidence="6">
    <location>
        <begin position="414"/>
        <end position="433"/>
    </location>
</feature>
<dbReference type="Proteomes" id="UP000267342">
    <property type="component" value="Chromosome"/>
</dbReference>
<keyword evidence="2 6" id="KW-0812">Transmembrane</keyword>
<feature type="transmembrane region" description="Helical" evidence="6">
    <location>
        <begin position="181"/>
        <end position="199"/>
    </location>
</feature>
<feature type="transmembrane region" description="Helical" evidence="6">
    <location>
        <begin position="379"/>
        <end position="402"/>
    </location>
</feature>
<dbReference type="InterPro" id="IPR020846">
    <property type="entry name" value="MFS_dom"/>
</dbReference>
<keyword evidence="3 6" id="KW-1133">Transmembrane helix</keyword>
<dbReference type="GO" id="GO:0022857">
    <property type="term" value="F:transmembrane transporter activity"/>
    <property type="evidence" value="ECO:0007669"/>
    <property type="project" value="InterPro"/>
</dbReference>
<feature type="transmembrane region" description="Helical" evidence="6">
    <location>
        <begin position="152"/>
        <end position="175"/>
    </location>
</feature>
<keyword evidence="4 6" id="KW-0472">Membrane</keyword>
<feature type="transmembrane region" description="Helical" evidence="6">
    <location>
        <begin position="324"/>
        <end position="342"/>
    </location>
</feature>
<evidence type="ECO:0000256" key="3">
    <source>
        <dbReference type="ARBA" id="ARBA00022989"/>
    </source>
</evidence>
<accession>A0A348HBE4</accession>
<dbReference type="CDD" id="cd17319">
    <property type="entry name" value="MFS_ExuT_GudP_like"/>
    <property type="match status" value="1"/>
</dbReference>
<dbReference type="Pfam" id="PF07690">
    <property type="entry name" value="MFS_1"/>
    <property type="match status" value="1"/>
</dbReference>
<evidence type="ECO:0000259" key="7">
    <source>
        <dbReference type="PROSITE" id="PS50850"/>
    </source>
</evidence>
<name>A0A348HBE4_9GAMM</name>
<dbReference type="SUPFAM" id="SSF103473">
    <property type="entry name" value="MFS general substrate transporter"/>
    <property type="match status" value="1"/>
</dbReference>
<feature type="transmembrane region" description="Helical" evidence="6">
    <location>
        <begin position="292"/>
        <end position="312"/>
    </location>
</feature>
<dbReference type="AlphaFoldDB" id="A0A348HBE4"/>
<comment type="similarity">
    <text evidence="5">Belongs to the major facilitator superfamily. Phthalate permease family.</text>
</comment>
<protein>
    <submittedName>
        <fullName evidence="8">Permeases of the major facilitator</fullName>
    </submittedName>
</protein>
<dbReference type="PROSITE" id="PS50850">
    <property type="entry name" value="MFS"/>
    <property type="match status" value="1"/>
</dbReference>
<feature type="transmembrane region" description="Helical" evidence="6">
    <location>
        <begin position="15"/>
        <end position="32"/>
    </location>
</feature>
<dbReference type="PANTHER" id="PTHR11662">
    <property type="entry name" value="SOLUTE CARRIER FAMILY 17"/>
    <property type="match status" value="1"/>
</dbReference>
<dbReference type="GO" id="GO:0016020">
    <property type="term" value="C:membrane"/>
    <property type="evidence" value="ECO:0007669"/>
    <property type="project" value="UniProtKB-SubCell"/>
</dbReference>
<feature type="domain" description="Major facilitator superfamily (MFS) profile" evidence="7">
    <location>
        <begin position="19"/>
        <end position="437"/>
    </location>
</feature>
<dbReference type="RefSeq" id="WP_051523648.1">
    <property type="nucleotide sequence ID" value="NZ_AP018933.1"/>
</dbReference>
<dbReference type="InterPro" id="IPR036259">
    <property type="entry name" value="MFS_trans_sf"/>
</dbReference>
<feature type="transmembrane region" description="Helical" evidence="6">
    <location>
        <begin position="112"/>
        <end position="132"/>
    </location>
</feature>
<comment type="subcellular location">
    <subcellularLocation>
        <location evidence="1">Membrane</location>
        <topology evidence="1">Multi-pass membrane protein</topology>
    </subcellularLocation>
</comment>
<feature type="transmembrane region" description="Helical" evidence="6">
    <location>
        <begin position="85"/>
        <end position="106"/>
    </location>
</feature>
<gene>
    <name evidence="8" type="ORF">ZBT109_0147</name>
</gene>
<feature type="transmembrane region" description="Helical" evidence="6">
    <location>
        <begin position="250"/>
        <end position="272"/>
    </location>
</feature>
<evidence type="ECO:0000256" key="5">
    <source>
        <dbReference type="ARBA" id="ARBA00038514"/>
    </source>
</evidence>
<evidence type="ECO:0000256" key="6">
    <source>
        <dbReference type="SAM" id="Phobius"/>
    </source>
</evidence>
<proteinExistence type="inferred from homology"/>
<dbReference type="PANTHER" id="PTHR11662:SF399">
    <property type="entry name" value="FI19708P1-RELATED"/>
    <property type="match status" value="1"/>
</dbReference>
<feature type="transmembrane region" description="Helical" evidence="6">
    <location>
        <begin position="348"/>
        <end position="367"/>
    </location>
</feature>
<dbReference type="OrthoDB" id="9771451at2"/>
<dbReference type="KEGG" id="zpl:ZBT109_0147"/>
<evidence type="ECO:0000313" key="8">
    <source>
        <dbReference type="EMBL" id="BBG28946.1"/>
    </source>
</evidence>
<dbReference type="STRING" id="1123510.GCA_000620025_00236"/>
<dbReference type="InterPro" id="IPR050382">
    <property type="entry name" value="MFS_Na/Anion_cotransporter"/>
</dbReference>
<dbReference type="InterPro" id="IPR011701">
    <property type="entry name" value="MFS"/>
</dbReference>
<feature type="transmembrane region" description="Helical" evidence="6">
    <location>
        <begin position="52"/>
        <end position="73"/>
    </location>
</feature>
<evidence type="ECO:0000256" key="2">
    <source>
        <dbReference type="ARBA" id="ARBA00022692"/>
    </source>
</evidence>
<evidence type="ECO:0000256" key="4">
    <source>
        <dbReference type="ARBA" id="ARBA00023136"/>
    </source>
</evidence>
<evidence type="ECO:0000256" key="1">
    <source>
        <dbReference type="ARBA" id="ARBA00004141"/>
    </source>
</evidence>
<reference evidence="8 9" key="1">
    <citation type="submission" date="2018-09" db="EMBL/GenBank/DDBJ databases">
        <title>Zymobacter palmae IAM14233 (=T109) whole genome analysis.</title>
        <authorList>
            <person name="Yanase H."/>
        </authorList>
    </citation>
    <scope>NUCLEOTIDE SEQUENCE [LARGE SCALE GENOMIC DNA]</scope>
    <source>
        <strain evidence="8 9">IAM14233</strain>
    </source>
</reference>
<dbReference type="EMBL" id="AP018933">
    <property type="protein sequence ID" value="BBG28946.1"/>
    <property type="molecule type" value="Genomic_DNA"/>
</dbReference>
<evidence type="ECO:0000313" key="9">
    <source>
        <dbReference type="Proteomes" id="UP000267342"/>
    </source>
</evidence>